<dbReference type="PANTHER" id="PTHR32309">
    <property type="entry name" value="TYROSINE-PROTEIN KINASE"/>
    <property type="match status" value="1"/>
</dbReference>
<feature type="transmembrane region" description="Helical" evidence="10">
    <location>
        <begin position="182"/>
        <end position="203"/>
    </location>
</feature>
<evidence type="ECO:0000256" key="5">
    <source>
        <dbReference type="ARBA" id="ARBA00022741"/>
    </source>
</evidence>
<keyword evidence="8 10" id="KW-0472">Membrane</keyword>
<reference evidence="13" key="1">
    <citation type="submission" date="2023-05" db="EMBL/GenBank/DDBJ databases">
        <title>Draft genome of Pseudofrankia sp. BMG5.37.</title>
        <authorList>
            <person name="Gtari M."/>
            <person name="Ghodhbane F."/>
            <person name="Sbissi I."/>
        </authorList>
    </citation>
    <scope>NUCLEOTIDE SEQUENCE [LARGE SCALE GENOMIC DNA]</scope>
    <source>
        <strain evidence="13">BMG 814</strain>
    </source>
</reference>
<keyword evidence="5" id="KW-0547">Nucleotide-binding</keyword>
<dbReference type="CDD" id="cd05387">
    <property type="entry name" value="BY-kinase"/>
    <property type="match status" value="1"/>
</dbReference>
<comment type="similarity">
    <text evidence="2">Belongs to the CpsC/CapA family.</text>
</comment>
<dbReference type="InterPro" id="IPR003856">
    <property type="entry name" value="LPS_length_determ_N"/>
</dbReference>
<protein>
    <submittedName>
        <fullName evidence="12">Polysaccharide biosynthesis tyrosine autokinase</fullName>
        <ecNumber evidence="12">2.7.10.2</ecNumber>
    </submittedName>
</protein>
<gene>
    <name evidence="12" type="ORF">QOZ88_14365</name>
</gene>
<dbReference type="GO" id="GO:0004715">
    <property type="term" value="F:non-membrane spanning protein tyrosine kinase activity"/>
    <property type="evidence" value="ECO:0007669"/>
    <property type="project" value="UniProtKB-EC"/>
</dbReference>
<evidence type="ECO:0000256" key="8">
    <source>
        <dbReference type="ARBA" id="ARBA00023136"/>
    </source>
</evidence>
<keyword evidence="13" id="KW-1185">Reference proteome</keyword>
<feature type="domain" description="Polysaccharide chain length determinant N-terminal" evidence="11">
    <location>
        <begin position="3"/>
        <end position="88"/>
    </location>
</feature>
<evidence type="ECO:0000313" key="12">
    <source>
        <dbReference type="EMBL" id="MDP5183820.1"/>
    </source>
</evidence>
<evidence type="ECO:0000256" key="3">
    <source>
        <dbReference type="ARBA" id="ARBA00022475"/>
    </source>
</evidence>
<dbReference type="Gene3D" id="3.40.50.300">
    <property type="entry name" value="P-loop containing nucleotide triphosphate hydrolases"/>
    <property type="match status" value="1"/>
</dbReference>
<keyword evidence="12" id="KW-0808">Transferase</keyword>
<keyword evidence="7 10" id="KW-1133">Transmembrane helix</keyword>
<sequence>MELRDTMAAFRAGWFLPVIGMLLGGGVGAAMALMMTPTYTSAAQVWVTSTDATSTTAAFQGSQFAQNRVASYVQILDSERLAEGVIDRLDLDLSAAGLQERVEASVVPDTTVLGVVVTDTSPQRARDIAAAVAAEFTDLVLEVEATTTVPTDPEVEPVTTVPVKVTVLDTPEVAEEPSAPNLYANIAVGVLIGLLVGLALAYARVRMDRSVRDGKVASDAAGAPVIGTVARDPKLASGHVLQRNSRSGNAEAFRQLRTNLQFLNVDEPPRVIMVSSAVAAEGKSTVAINLALTLAEGGHRVALVESDLRHPRVVRYLGLVDGAGLTSVLTGAADIDDVLQPYANGRLSVLGAGSIPPNPSELLASSQLRALVDRLRATHDYVIVDTPPLLPVADASAVAVVMDGVLLSVRQGKTRREELERAAAVLDRVGARTLGVILTMAPASSSPHSYGYDGDAPPEPDPKPRPVAAQDKPQAPGDRTGGDVRTEPGGATRVGVPTTDPAGATRAEVPTGPATTEIPAVGPPQPPQRSDSASRS</sequence>
<comment type="subcellular location">
    <subcellularLocation>
        <location evidence="1">Cell membrane</location>
        <topology evidence="1">Multi-pass membrane protein</topology>
    </subcellularLocation>
</comment>
<evidence type="ECO:0000313" key="13">
    <source>
        <dbReference type="Proteomes" id="UP001233673"/>
    </source>
</evidence>
<dbReference type="InterPro" id="IPR033756">
    <property type="entry name" value="YlxH/NBP35"/>
</dbReference>
<dbReference type="NCBIfam" id="TIGR01007">
    <property type="entry name" value="eps_fam"/>
    <property type="match status" value="1"/>
</dbReference>
<evidence type="ECO:0000256" key="1">
    <source>
        <dbReference type="ARBA" id="ARBA00004651"/>
    </source>
</evidence>
<evidence type="ECO:0000256" key="6">
    <source>
        <dbReference type="ARBA" id="ARBA00022840"/>
    </source>
</evidence>
<evidence type="ECO:0000256" key="10">
    <source>
        <dbReference type="SAM" id="Phobius"/>
    </source>
</evidence>
<name>A0ABT9IFF4_9ACTN</name>
<dbReference type="InterPro" id="IPR050445">
    <property type="entry name" value="Bact_polysacc_biosynth/exp"/>
</dbReference>
<dbReference type="InterPro" id="IPR027417">
    <property type="entry name" value="P-loop_NTPase"/>
</dbReference>
<dbReference type="RefSeq" id="WP_306000427.1">
    <property type="nucleotide sequence ID" value="NZ_JASNFN010000016.1"/>
</dbReference>
<keyword evidence="3" id="KW-1003">Cell membrane</keyword>
<organism evidence="12 13">
    <name type="scientific">Blastococcus carthaginiensis</name>
    <dbReference type="NCBI Taxonomy" id="3050034"/>
    <lineage>
        <taxon>Bacteria</taxon>
        <taxon>Bacillati</taxon>
        <taxon>Actinomycetota</taxon>
        <taxon>Actinomycetes</taxon>
        <taxon>Geodermatophilales</taxon>
        <taxon>Geodermatophilaceae</taxon>
        <taxon>Blastococcus</taxon>
    </lineage>
</organism>
<evidence type="ECO:0000256" key="9">
    <source>
        <dbReference type="SAM" id="MobiDB-lite"/>
    </source>
</evidence>
<accession>A0ABT9IFF4</accession>
<dbReference type="PANTHER" id="PTHR32309:SF13">
    <property type="entry name" value="FERRIC ENTEROBACTIN TRANSPORT PROTEIN FEPE"/>
    <property type="match status" value="1"/>
</dbReference>
<feature type="region of interest" description="Disordered" evidence="9">
    <location>
        <begin position="442"/>
        <end position="536"/>
    </location>
</feature>
<keyword evidence="6" id="KW-0067">ATP-binding</keyword>
<dbReference type="SUPFAM" id="SSF52540">
    <property type="entry name" value="P-loop containing nucleoside triphosphate hydrolases"/>
    <property type="match status" value="1"/>
</dbReference>
<dbReference type="EMBL" id="JASNFN010000016">
    <property type="protein sequence ID" value="MDP5183820.1"/>
    <property type="molecule type" value="Genomic_DNA"/>
</dbReference>
<dbReference type="EC" id="2.7.10.2" evidence="12"/>
<evidence type="ECO:0000259" key="11">
    <source>
        <dbReference type="Pfam" id="PF02706"/>
    </source>
</evidence>
<evidence type="ECO:0000256" key="2">
    <source>
        <dbReference type="ARBA" id="ARBA00006683"/>
    </source>
</evidence>
<evidence type="ECO:0000256" key="4">
    <source>
        <dbReference type="ARBA" id="ARBA00022692"/>
    </source>
</evidence>
<dbReference type="Proteomes" id="UP001233673">
    <property type="component" value="Unassembled WGS sequence"/>
</dbReference>
<proteinExistence type="inferred from homology"/>
<dbReference type="InterPro" id="IPR005702">
    <property type="entry name" value="Wzc-like_C"/>
</dbReference>
<keyword evidence="4 10" id="KW-0812">Transmembrane</keyword>
<dbReference type="Pfam" id="PF10609">
    <property type="entry name" value="ParA"/>
    <property type="match status" value="1"/>
</dbReference>
<comment type="caution">
    <text evidence="12">The sequence shown here is derived from an EMBL/GenBank/DDBJ whole genome shotgun (WGS) entry which is preliminary data.</text>
</comment>
<dbReference type="Pfam" id="PF02706">
    <property type="entry name" value="Wzz"/>
    <property type="match status" value="1"/>
</dbReference>
<evidence type="ECO:0000256" key="7">
    <source>
        <dbReference type="ARBA" id="ARBA00022989"/>
    </source>
</evidence>